<accession>A0ABD3SDE9</accession>
<evidence type="ECO:0000256" key="3">
    <source>
        <dbReference type="ARBA" id="ARBA00023306"/>
    </source>
</evidence>
<proteinExistence type="inferred from homology"/>
<keyword evidence="1" id="KW-0132">Cell division</keyword>
<dbReference type="SUPFAM" id="SSF47954">
    <property type="entry name" value="Cyclin-like"/>
    <property type="match status" value="2"/>
</dbReference>
<feature type="compositionally biased region" description="Polar residues" evidence="5">
    <location>
        <begin position="138"/>
        <end position="148"/>
    </location>
</feature>
<name>A0ABD3SDE9_9STRA</name>
<evidence type="ECO:0000313" key="8">
    <source>
        <dbReference type="EMBL" id="KAL3822495.1"/>
    </source>
</evidence>
<feature type="region of interest" description="Disordered" evidence="5">
    <location>
        <begin position="1"/>
        <end position="184"/>
    </location>
</feature>
<dbReference type="Pfam" id="PF00134">
    <property type="entry name" value="Cyclin_N"/>
    <property type="match status" value="1"/>
</dbReference>
<dbReference type="EMBL" id="JALLPB020000064">
    <property type="protein sequence ID" value="KAL3822495.1"/>
    <property type="molecule type" value="Genomic_DNA"/>
</dbReference>
<feature type="compositionally biased region" description="Low complexity" evidence="5">
    <location>
        <begin position="14"/>
        <end position="39"/>
    </location>
</feature>
<dbReference type="InterPro" id="IPR004367">
    <property type="entry name" value="Cyclin_C-dom"/>
</dbReference>
<evidence type="ECO:0000256" key="4">
    <source>
        <dbReference type="RuleBase" id="RU000383"/>
    </source>
</evidence>
<dbReference type="InterPro" id="IPR013763">
    <property type="entry name" value="Cyclin-like_dom"/>
</dbReference>
<dbReference type="Gene3D" id="1.10.472.10">
    <property type="entry name" value="Cyclin-like"/>
    <property type="match status" value="2"/>
</dbReference>
<feature type="domain" description="Cyclin-like" evidence="6">
    <location>
        <begin position="277"/>
        <end position="361"/>
    </location>
</feature>
<evidence type="ECO:0000313" key="9">
    <source>
        <dbReference type="Proteomes" id="UP001530377"/>
    </source>
</evidence>
<dbReference type="SMART" id="SM00385">
    <property type="entry name" value="CYCLIN"/>
    <property type="match status" value="2"/>
</dbReference>
<protein>
    <submittedName>
        <fullName evidence="8">Uncharacterized protein</fullName>
    </submittedName>
</protein>
<sequence>MSTNGRYSGRLRTRGNANAGNDATTATAAAAATSRTALGNIANRERKETDNEPKPKKIKSMPAKIVREEKSEATLGPNPKPEKLPAASTSEGGKENDKDITEISTREAAAKKAATTKKGMLAHKESKPRNGGIKRSSGDGNISQPQRGRSTKRARKSDDVVAADEPVMSRRVTRSQSEPSRKKSSILRATTVDVIRADVDHVVPKDFALERSSFNGHNFTHGIAHYDASERMDPLLCKDYVTDMFQQLYHAETQSHPKPYMDRQADINEKMRAILVDWLVEVHMKFRLVPDTLYLCVNIIDRYCSIAKVSRTKLQLLGVTSLFLACKHEEIYPPEVRDCVYITDRAYDRQEVLDMEQTILRVLNWRISLPTAYPFLDRFLCLTKASPMTRHTATFYLERTLQEHDLLKYRPSMVCASAVILALNNIDIPKHEEGVDHELPGLPKILMEYTGFDADQLWKCMKLIADKVSEPAICASKRHLTAVKKKYEHKKYMSVSLVLRPPNILNVQWNDEKARKQANNSS</sequence>
<evidence type="ECO:0000256" key="1">
    <source>
        <dbReference type="ARBA" id="ARBA00022618"/>
    </source>
</evidence>
<evidence type="ECO:0000256" key="2">
    <source>
        <dbReference type="ARBA" id="ARBA00023127"/>
    </source>
</evidence>
<dbReference type="CDD" id="cd20537">
    <property type="entry name" value="CYCLIN_CCNO-like_rpt2"/>
    <property type="match status" value="1"/>
</dbReference>
<reference evidence="8 9" key="1">
    <citation type="submission" date="2024-10" db="EMBL/GenBank/DDBJ databases">
        <title>Updated reference genomes for cyclostephanoid diatoms.</title>
        <authorList>
            <person name="Roberts W.R."/>
            <person name="Alverson A.J."/>
        </authorList>
    </citation>
    <scope>NUCLEOTIDE SEQUENCE [LARGE SCALE GENOMIC DNA]</scope>
    <source>
        <strain evidence="8 9">AJA228-03</strain>
    </source>
</reference>
<dbReference type="FunFam" id="1.10.472.10:FF:000001">
    <property type="entry name" value="G2/mitotic-specific cyclin"/>
    <property type="match status" value="1"/>
</dbReference>
<dbReference type="InterPro" id="IPR006671">
    <property type="entry name" value="Cyclin_N"/>
</dbReference>
<comment type="similarity">
    <text evidence="4">Belongs to the cyclin family.</text>
</comment>
<evidence type="ECO:0000259" key="6">
    <source>
        <dbReference type="SMART" id="SM00385"/>
    </source>
</evidence>
<dbReference type="PIRSF" id="PIRSF001771">
    <property type="entry name" value="Cyclin_A_B_D_E"/>
    <property type="match status" value="1"/>
</dbReference>
<feature type="domain" description="Cyclin-like" evidence="6">
    <location>
        <begin position="374"/>
        <end position="466"/>
    </location>
</feature>
<keyword evidence="2 4" id="KW-0195">Cyclin</keyword>
<dbReference type="Proteomes" id="UP001530377">
    <property type="component" value="Unassembled WGS sequence"/>
</dbReference>
<dbReference type="AlphaFoldDB" id="A0ABD3SDE9"/>
<dbReference type="InterPro" id="IPR048258">
    <property type="entry name" value="Cyclins_cyclin-box"/>
</dbReference>
<feature type="domain" description="Cyclin C-terminal" evidence="7">
    <location>
        <begin position="370"/>
        <end position="501"/>
    </location>
</feature>
<feature type="compositionally biased region" description="Basic and acidic residues" evidence="5">
    <location>
        <begin position="43"/>
        <end position="55"/>
    </location>
</feature>
<dbReference type="GO" id="GO:0051301">
    <property type="term" value="P:cell division"/>
    <property type="evidence" value="ECO:0007669"/>
    <property type="project" value="UniProtKB-KW"/>
</dbReference>
<feature type="compositionally biased region" description="Basic and acidic residues" evidence="5">
    <location>
        <begin position="92"/>
        <end position="110"/>
    </location>
</feature>
<dbReference type="InterPro" id="IPR046965">
    <property type="entry name" value="Cyclin_A/B-like"/>
</dbReference>
<evidence type="ECO:0000259" key="7">
    <source>
        <dbReference type="SMART" id="SM01332"/>
    </source>
</evidence>
<keyword evidence="9" id="KW-1185">Reference proteome</keyword>
<gene>
    <name evidence="8" type="ORF">ACHAXA_002513</name>
</gene>
<evidence type="ECO:0000256" key="5">
    <source>
        <dbReference type="SAM" id="MobiDB-lite"/>
    </source>
</evidence>
<dbReference type="InterPro" id="IPR039361">
    <property type="entry name" value="Cyclin"/>
</dbReference>
<dbReference type="Pfam" id="PF02984">
    <property type="entry name" value="Cyclin_C"/>
    <property type="match status" value="1"/>
</dbReference>
<comment type="caution">
    <text evidence="8">The sequence shown here is derived from an EMBL/GenBank/DDBJ whole genome shotgun (WGS) entry which is preliminary data.</text>
</comment>
<dbReference type="InterPro" id="IPR036915">
    <property type="entry name" value="Cyclin-like_sf"/>
</dbReference>
<dbReference type="PANTHER" id="PTHR10177">
    <property type="entry name" value="CYCLINS"/>
    <property type="match status" value="1"/>
</dbReference>
<keyword evidence="3" id="KW-0131">Cell cycle</keyword>
<dbReference type="SMART" id="SM01332">
    <property type="entry name" value="Cyclin_C"/>
    <property type="match status" value="1"/>
</dbReference>
<dbReference type="CDD" id="cd20507">
    <property type="entry name" value="CYCLIN_CCNB1-like_rpt1"/>
    <property type="match status" value="1"/>
</dbReference>
<organism evidence="8 9">
    <name type="scientific">Cyclostephanos tholiformis</name>
    <dbReference type="NCBI Taxonomy" id="382380"/>
    <lineage>
        <taxon>Eukaryota</taxon>
        <taxon>Sar</taxon>
        <taxon>Stramenopiles</taxon>
        <taxon>Ochrophyta</taxon>
        <taxon>Bacillariophyta</taxon>
        <taxon>Coscinodiscophyceae</taxon>
        <taxon>Thalassiosirophycidae</taxon>
        <taxon>Stephanodiscales</taxon>
        <taxon>Stephanodiscaceae</taxon>
        <taxon>Cyclostephanos</taxon>
    </lineage>
</organism>
<dbReference type="PROSITE" id="PS00292">
    <property type="entry name" value="CYCLINS"/>
    <property type="match status" value="1"/>
</dbReference>